<dbReference type="PANTHER" id="PTHR35525">
    <property type="entry name" value="BLL6575 PROTEIN"/>
    <property type="match status" value="1"/>
</dbReference>
<name>A0A1N6V055_9ACTN</name>
<dbReference type="Gene3D" id="1.10.3300.10">
    <property type="entry name" value="Jann2411-like domain"/>
    <property type="match status" value="1"/>
</dbReference>
<sequence>MTMSIYAGGMVSQETTDAVRRQAPPLADAVVELVNSRPHATPLTPDTLADPEIAERILRPFRGPDQPALSQGDLGRLRDLRDSLVDVVSQPGTEAAQEAWAEVNQWAATSAFRHVFDGDGRVALLQVSGPPVVGAVIRAVAELVAQGQFSRVRICANAECSHAFYDTTRSRTQRWHSYEVCGNRANVAAYRARARRSM</sequence>
<accession>A0A1N6V055</accession>
<dbReference type="Pfam" id="PF11706">
    <property type="entry name" value="zf-CGNR"/>
    <property type="match status" value="1"/>
</dbReference>
<feature type="domain" description="Zinc finger CGNR" evidence="1">
    <location>
        <begin position="151"/>
        <end position="193"/>
    </location>
</feature>
<dbReference type="InterPro" id="IPR021005">
    <property type="entry name" value="Znf_CGNR"/>
</dbReference>
<reference evidence="3" key="1">
    <citation type="submission" date="2017-01" db="EMBL/GenBank/DDBJ databases">
        <authorList>
            <person name="Varghese N."/>
            <person name="Submissions S."/>
        </authorList>
    </citation>
    <scope>NUCLEOTIDE SEQUENCE [LARGE SCALE GENOMIC DNA]</scope>
    <source>
        <strain evidence="3">ATCC 12950</strain>
    </source>
</reference>
<gene>
    <name evidence="2" type="ORF">SAMN05421833_103220</name>
</gene>
<keyword evidence="3" id="KW-1185">Reference proteome</keyword>
<dbReference type="InterPro" id="IPR023286">
    <property type="entry name" value="ABATE_dom_sf"/>
</dbReference>
<dbReference type="STRING" id="58117.SAMN05421833_103220"/>
<dbReference type="EMBL" id="FTNI01000003">
    <property type="protein sequence ID" value="SIQ71181.1"/>
    <property type="molecule type" value="Genomic_DNA"/>
</dbReference>
<organism evidence="2 3">
    <name type="scientific">Microbispora rosea</name>
    <dbReference type="NCBI Taxonomy" id="58117"/>
    <lineage>
        <taxon>Bacteria</taxon>
        <taxon>Bacillati</taxon>
        <taxon>Actinomycetota</taxon>
        <taxon>Actinomycetes</taxon>
        <taxon>Streptosporangiales</taxon>
        <taxon>Streptosporangiaceae</taxon>
        <taxon>Microbispora</taxon>
    </lineage>
</organism>
<evidence type="ECO:0000313" key="3">
    <source>
        <dbReference type="Proteomes" id="UP000186096"/>
    </source>
</evidence>
<dbReference type="AlphaFoldDB" id="A0A1N6V055"/>
<dbReference type="PANTHER" id="PTHR35525:SF3">
    <property type="entry name" value="BLL6575 PROTEIN"/>
    <property type="match status" value="1"/>
</dbReference>
<dbReference type="Proteomes" id="UP000186096">
    <property type="component" value="Unassembled WGS sequence"/>
</dbReference>
<dbReference type="InterPro" id="IPR010852">
    <property type="entry name" value="ABATE"/>
</dbReference>
<dbReference type="Pfam" id="PF07336">
    <property type="entry name" value="ABATE"/>
    <property type="match status" value="1"/>
</dbReference>
<evidence type="ECO:0000313" key="2">
    <source>
        <dbReference type="EMBL" id="SIQ71181.1"/>
    </source>
</evidence>
<proteinExistence type="predicted"/>
<protein>
    <submittedName>
        <fullName evidence="2">Putative stress-induced transcription regulator</fullName>
    </submittedName>
</protein>
<dbReference type="SUPFAM" id="SSF160904">
    <property type="entry name" value="Jann2411-like"/>
    <property type="match status" value="1"/>
</dbReference>
<evidence type="ECO:0000259" key="1">
    <source>
        <dbReference type="Pfam" id="PF11706"/>
    </source>
</evidence>